<dbReference type="Proteomes" id="UP000192356">
    <property type="component" value="Unassembled WGS sequence"/>
</dbReference>
<evidence type="ECO:0008006" key="3">
    <source>
        <dbReference type="Google" id="ProtNLM"/>
    </source>
</evidence>
<organism evidence="1 2">
    <name type="scientific">Hepatospora eriocheir</name>
    <dbReference type="NCBI Taxonomy" id="1081669"/>
    <lineage>
        <taxon>Eukaryota</taxon>
        <taxon>Fungi</taxon>
        <taxon>Fungi incertae sedis</taxon>
        <taxon>Microsporidia</taxon>
        <taxon>Hepatosporidae</taxon>
        <taxon>Hepatospora</taxon>
    </lineage>
</organism>
<evidence type="ECO:0000313" key="2">
    <source>
        <dbReference type="Proteomes" id="UP000192356"/>
    </source>
</evidence>
<dbReference type="EMBL" id="LVKB01000201">
    <property type="protein sequence ID" value="ORD95728.1"/>
    <property type="molecule type" value="Genomic_DNA"/>
</dbReference>
<keyword evidence="2" id="KW-1185">Reference proteome</keyword>
<proteinExistence type="predicted"/>
<accession>A0A1X0Q7I9</accession>
<name>A0A1X0Q7I9_9MICR</name>
<protein>
    <recommendedName>
        <fullName evidence="3">Tc1-like transposase DDE domain-containing protein</fullName>
    </recommendedName>
</protein>
<dbReference type="OrthoDB" id="2199512at2759"/>
<gene>
    <name evidence="1" type="ORF">HERIO_2262</name>
</gene>
<evidence type="ECO:0000313" key="1">
    <source>
        <dbReference type="EMBL" id="ORD95728.1"/>
    </source>
</evidence>
<sequence>MNKYGMLYHKIHGRALNGETFKTCLQELKAKCNDSGIDTPLFIMDNTRIHHYSGLIETICDLG</sequence>
<dbReference type="AlphaFoldDB" id="A0A1X0Q7I9"/>
<dbReference type="VEuPathDB" id="MicrosporidiaDB:HERIO_2262"/>
<reference evidence="1 2" key="1">
    <citation type="journal article" date="2017" name="Environ. Microbiol.">
        <title>Decay of the glycolytic pathway and adaptation to intranuclear parasitism within Enterocytozoonidae microsporidia.</title>
        <authorList>
            <person name="Wiredu Boakye D."/>
            <person name="Jaroenlak P."/>
            <person name="Prachumwat A."/>
            <person name="Williams T.A."/>
            <person name="Bateman K.S."/>
            <person name="Itsathitphaisarn O."/>
            <person name="Sritunyalucksana K."/>
            <person name="Paszkiewicz K.H."/>
            <person name="Moore K.A."/>
            <person name="Stentiford G.D."/>
            <person name="Williams B.A."/>
        </authorList>
    </citation>
    <scope>NUCLEOTIDE SEQUENCE [LARGE SCALE GENOMIC DNA]</scope>
    <source>
        <strain evidence="1 2">GB1</strain>
    </source>
</reference>
<dbReference type="VEuPathDB" id="MicrosporidiaDB:A0H76_2415"/>
<comment type="caution">
    <text evidence="1">The sequence shown here is derived from an EMBL/GenBank/DDBJ whole genome shotgun (WGS) entry which is preliminary data.</text>
</comment>